<sequence>MTTPWFTTRGVVLTWDDITTYDWVALAAEAGLTTISVHTDALTSERGHAFLDACRRAGLEVEREQHALSRLLPRDLFETDPAMFRMTEDGRRVPDSNCCASSEAALEVIAANAVKELDDPGTTTGRYYFWPDDGGERCHCDGCAGLSHTDQALLVENRIVTALREVRADAQVSHLAYQSTMPAPVQVRPEAGVFLEFAPFFRTWEVPLSRRDAQGPDWPRDVPERGSRRAARRDDRRVAHGDYLDHLDANLACFGAETAQVLEYWLDVSLFSDWTLPAVELPWADGVLEDDLSTYGSRGIRRITTFAAYMNGGYFAAYPSTDPVRAYGAALLDWRP</sequence>
<organism evidence="2 3">
    <name type="scientific">Jiangella rhizosphaerae</name>
    <dbReference type="NCBI Taxonomy" id="2293569"/>
    <lineage>
        <taxon>Bacteria</taxon>
        <taxon>Bacillati</taxon>
        <taxon>Actinomycetota</taxon>
        <taxon>Actinomycetes</taxon>
        <taxon>Jiangellales</taxon>
        <taxon>Jiangellaceae</taxon>
        <taxon>Jiangella</taxon>
    </lineage>
</organism>
<comment type="caution">
    <text evidence="2">The sequence shown here is derived from an EMBL/GenBank/DDBJ whole genome shotgun (WGS) entry which is preliminary data.</text>
</comment>
<accession>A0A418KGD1</accession>
<proteinExistence type="predicted"/>
<dbReference type="PANTHER" id="PTHR47406:SF2">
    <property type="entry name" value="ALPHA GLUCURONIDASE N-TERMINAL DOMAIN-CONTAINING PROTEIN"/>
    <property type="match status" value="1"/>
</dbReference>
<dbReference type="OrthoDB" id="360912at2"/>
<keyword evidence="3" id="KW-1185">Reference proteome</keyword>
<evidence type="ECO:0000313" key="3">
    <source>
        <dbReference type="Proteomes" id="UP000284057"/>
    </source>
</evidence>
<dbReference type="AlphaFoldDB" id="A0A418KGD1"/>
<protein>
    <submittedName>
        <fullName evidence="2">DUF4838 domain-containing protein</fullName>
    </submittedName>
</protein>
<dbReference type="RefSeq" id="WP_119663510.1">
    <property type="nucleotide sequence ID" value="NZ_QUAL01000441.1"/>
</dbReference>
<feature type="region of interest" description="Disordered" evidence="1">
    <location>
        <begin position="212"/>
        <end position="233"/>
    </location>
</feature>
<name>A0A418KGD1_9ACTN</name>
<dbReference type="InterPro" id="IPR032287">
    <property type="entry name" value="DUF4838"/>
</dbReference>
<dbReference type="Proteomes" id="UP000284057">
    <property type="component" value="Unassembled WGS sequence"/>
</dbReference>
<dbReference type="PANTHER" id="PTHR47406">
    <property type="entry name" value="COAGULATION FACTOR 5/8 TYPE, C-TERMINAL"/>
    <property type="match status" value="1"/>
</dbReference>
<dbReference type="EMBL" id="QUAL01000441">
    <property type="protein sequence ID" value="RIQ10827.1"/>
    <property type="molecule type" value="Genomic_DNA"/>
</dbReference>
<dbReference type="Pfam" id="PF16126">
    <property type="entry name" value="DUF4838"/>
    <property type="match status" value="1"/>
</dbReference>
<evidence type="ECO:0000313" key="2">
    <source>
        <dbReference type="EMBL" id="RIQ10827.1"/>
    </source>
</evidence>
<reference evidence="2 3" key="1">
    <citation type="submission" date="2018-09" db="EMBL/GenBank/DDBJ databases">
        <title>Isolation, diversity and antifungal activity of actinobacteria from wheat.</title>
        <authorList>
            <person name="Han C."/>
        </authorList>
    </citation>
    <scope>NUCLEOTIDE SEQUENCE [LARGE SCALE GENOMIC DNA]</scope>
    <source>
        <strain evidence="2 3">NEAU-YY265</strain>
    </source>
</reference>
<evidence type="ECO:0000256" key="1">
    <source>
        <dbReference type="SAM" id="MobiDB-lite"/>
    </source>
</evidence>
<gene>
    <name evidence="2" type="ORF">DY240_31050</name>
</gene>